<accession>A0A4Y3TX83</accession>
<sequence length="225" mass="24277">MTQQADTTPPVSLKNELIRLMCVTMACSVTEVVCYGDAAHVYAGIMTGNTVQLGWALSAGQYAKALPIAIALGSFFIGCVVASFFRVQLRPLRRVYWLMASLLTMASFIRFHMPLHLFVELPLLAFTMALQGEGLSQFAGVKLQTVVVTNNLVKFAKALTERYINPGADPSNIPSRADVLVPGVCWCTFFTGAGLGALLSLHHAYPLIVPIILLLFLGASERAGA</sequence>
<feature type="transmembrane region" description="Helical" evidence="1">
    <location>
        <begin position="65"/>
        <end position="85"/>
    </location>
</feature>
<evidence type="ECO:0008006" key="4">
    <source>
        <dbReference type="Google" id="ProtNLM"/>
    </source>
</evidence>
<feature type="transmembrane region" description="Helical" evidence="1">
    <location>
        <begin position="97"/>
        <end position="119"/>
    </location>
</feature>
<organism evidence="2 3">
    <name type="scientific">Acetobacter peroxydans</name>
    <dbReference type="NCBI Taxonomy" id="104098"/>
    <lineage>
        <taxon>Bacteria</taxon>
        <taxon>Pseudomonadati</taxon>
        <taxon>Pseudomonadota</taxon>
        <taxon>Alphaproteobacteria</taxon>
        <taxon>Acetobacterales</taxon>
        <taxon>Acetobacteraceae</taxon>
        <taxon>Acetobacter</taxon>
    </lineage>
</organism>
<dbReference type="InterPro" id="IPR010699">
    <property type="entry name" value="DUF1275"/>
</dbReference>
<dbReference type="OrthoDB" id="7226108at2"/>
<dbReference type="Pfam" id="PF06912">
    <property type="entry name" value="DUF1275"/>
    <property type="match status" value="1"/>
</dbReference>
<keyword evidence="1" id="KW-1133">Transmembrane helix</keyword>
<keyword evidence="1" id="KW-0812">Transmembrane</keyword>
<dbReference type="Proteomes" id="UP000317730">
    <property type="component" value="Unassembled WGS sequence"/>
</dbReference>
<dbReference type="PANTHER" id="PTHR37314:SF4">
    <property type="entry name" value="UPF0700 TRANSMEMBRANE PROTEIN YOAK"/>
    <property type="match status" value="1"/>
</dbReference>
<evidence type="ECO:0000313" key="3">
    <source>
        <dbReference type="Proteomes" id="UP000317730"/>
    </source>
</evidence>
<dbReference type="PANTHER" id="PTHR37314">
    <property type="entry name" value="SLR0142 PROTEIN"/>
    <property type="match status" value="1"/>
</dbReference>
<keyword evidence="3" id="KW-1185">Reference proteome</keyword>
<gene>
    <name evidence="2" type="ORF">APE01nite_21710</name>
</gene>
<evidence type="ECO:0000313" key="2">
    <source>
        <dbReference type="EMBL" id="GEB86374.1"/>
    </source>
</evidence>
<protein>
    <recommendedName>
        <fullName evidence="4">DUF1275 family protein</fullName>
    </recommendedName>
</protein>
<evidence type="ECO:0000256" key="1">
    <source>
        <dbReference type="SAM" id="Phobius"/>
    </source>
</evidence>
<dbReference type="EMBL" id="BJMV01000012">
    <property type="protein sequence ID" value="GEB86374.1"/>
    <property type="molecule type" value="Genomic_DNA"/>
</dbReference>
<keyword evidence="1" id="KW-0472">Membrane</keyword>
<proteinExistence type="predicted"/>
<dbReference type="AlphaFoldDB" id="A0A4Y3TX83"/>
<feature type="transmembrane region" description="Helical" evidence="1">
    <location>
        <begin position="204"/>
        <end position="220"/>
    </location>
</feature>
<comment type="caution">
    <text evidence="2">The sequence shown here is derived from an EMBL/GenBank/DDBJ whole genome shotgun (WGS) entry which is preliminary data.</text>
</comment>
<name>A0A4Y3TX83_9PROT</name>
<reference evidence="2 3" key="1">
    <citation type="submission" date="2019-06" db="EMBL/GenBank/DDBJ databases">
        <title>Whole genome shotgun sequence of Acetobacter peroxydans NBRC 13755.</title>
        <authorList>
            <person name="Hosoyama A."/>
            <person name="Uohara A."/>
            <person name="Ohji S."/>
            <person name="Ichikawa N."/>
        </authorList>
    </citation>
    <scope>NUCLEOTIDE SEQUENCE [LARGE SCALE GENOMIC DNA]</scope>
    <source>
        <strain evidence="2 3">NBRC 13755</strain>
    </source>
</reference>